<comment type="caution">
    <text evidence="1">The sequence shown here is derived from an EMBL/GenBank/DDBJ whole genome shotgun (WGS) entry which is preliminary data.</text>
</comment>
<proteinExistence type="predicted"/>
<dbReference type="EMBL" id="JAIZAY010000007">
    <property type="protein sequence ID" value="KAJ8039130.1"/>
    <property type="molecule type" value="Genomic_DNA"/>
</dbReference>
<dbReference type="AlphaFoldDB" id="A0A9Q1C650"/>
<accession>A0A9Q1C650</accession>
<evidence type="ECO:0000313" key="1">
    <source>
        <dbReference type="EMBL" id="KAJ8039130.1"/>
    </source>
</evidence>
<dbReference type="Proteomes" id="UP001152320">
    <property type="component" value="Chromosome 7"/>
</dbReference>
<organism evidence="1 2">
    <name type="scientific">Holothuria leucospilota</name>
    <name type="common">Black long sea cucumber</name>
    <name type="synonym">Mertensiothuria leucospilota</name>
    <dbReference type="NCBI Taxonomy" id="206669"/>
    <lineage>
        <taxon>Eukaryota</taxon>
        <taxon>Metazoa</taxon>
        <taxon>Echinodermata</taxon>
        <taxon>Eleutherozoa</taxon>
        <taxon>Echinozoa</taxon>
        <taxon>Holothuroidea</taxon>
        <taxon>Aspidochirotacea</taxon>
        <taxon>Aspidochirotida</taxon>
        <taxon>Holothuriidae</taxon>
        <taxon>Holothuria</taxon>
    </lineage>
</organism>
<name>A0A9Q1C650_HOLLE</name>
<keyword evidence="2" id="KW-1185">Reference proteome</keyword>
<protein>
    <submittedName>
        <fullName evidence="1">Uncharacterized protein</fullName>
    </submittedName>
</protein>
<gene>
    <name evidence="1" type="ORF">HOLleu_16752</name>
</gene>
<sequence>MDNFLEETLTRGNTPGYTHRHKYAFYTLFKIYSGNVMTIMAKYFLSESDLVF</sequence>
<reference evidence="1" key="1">
    <citation type="submission" date="2021-10" db="EMBL/GenBank/DDBJ databases">
        <title>Tropical sea cucumber genome reveals ecological adaptation and Cuvierian tubules defense mechanism.</title>
        <authorList>
            <person name="Chen T."/>
        </authorList>
    </citation>
    <scope>NUCLEOTIDE SEQUENCE</scope>
    <source>
        <strain evidence="1">Nanhai2018</strain>
        <tissue evidence="1">Muscle</tissue>
    </source>
</reference>
<evidence type="ECO:0000313" key="2">
    <source>
        <dbReference type="Proteomes" id="UP001152320"/>
    </source>
</evidence>